<dbReference type="SUPFAM" id="SSF143422">
    <property type="entry name" value="Transposase IS200-like"/>
    <property type="match status" value="1"/>
</dbReference>
<proteinExistence type="predicted"/>
<comment type="caution">
    <text evidence="3">The sequence shown here is derived from an EMBL/GenBank/DDBJ whole genome shotgun (WGS) entry which is preliminary data.</text>
</comment>
<dbReference type="GO" id="GO:0006313">
    <property type="term" value="P:DNA transposition"/>
    <property type="evidence" value="ECO:0007669"/>
    <property type="project" value="InterPro"/>
</dbReference>
<dbReference type="PANTHER" id="PTHR36966">
    <property type="entry name" value="REP-ASSOCIATED TYROSINE TRANSPOSASE"/>
    <property type="match status" value="1"/>
</dbReference>
<reference evidence="3 4" key="1">
    <citation type="submission" date="2018-07" db="EMBL/GenBank/DDBJ databases">
        <title>Draft genome sequence of Ancylomarina sp. M1P.</title>
        <authorList>
            <person name="Yadav S."/>
            <person name="Villanueva L."/>
            <person name="Damste J.S.S."/>
        </authorList>
    </citation>
    <scope>NUCLEOTIDE SEQUENCE [LARGE SCALE GENOMIC DNA]</scope>
    <source>
        <strain evidence="3 4">M1P</strain>
    </source>
</reference>
<dbReference type="PANTHER" id="PTHR36966:SF1">
    <property type="entry name" value="REP-ASSOCIATED TYROSINE TRANSPOSASE"/>
    <property type="match status" value="1"/>
</dbReference>
<feature type="region of interest" description="Disordered" evidence="1">
    <location>
        <begin position="106"/>
        <end position="126"/>
    </location>
</feature>
<dbReference type="GO" id="GO:0004803">
    <property type="term" value="F:transposase activity"/>
    <property type="evidence" value="ECO:0007669"/>
    <property type="project" value="InterPro"/>
</dbReference>
<dbReference type="Gene3D" id="3.30.70.1290">
    <property type="entry name" value="Transposase IS200-like"/>
    <property type="match status" value="1"/>
</dbReference>
<name>A0A425Y800_9BACT</name>
<dbReference type="Proteomes" id="UP000285794">
    <property type="component" value="Unassembled WGS sequence"/>
</dbReference>
<accession>A0A425Y800</accession>
<dbReference type="InterPro" id="IPR002686">
    <property type="entry name" value="Transposase_17"/>
</dbReference>
<evidence type="ECO:0000313" key="4">
    <source>
        <dbReference type="Proteomes" id="UP000285794"/>
    </source>
</evidence>
<dbReference type="EMBL" id="QQWG01000001">
    <property type="protein sequence ID" value="RRG24527.1"/>
    <property type="molecule type" value="Genomic_DNA"/>
</dbReference>
<keyword evidence="4" id="KW-1185">Reference proteome</keyword>
<gene>
    <name evidence="3" type="ORF">DWB61_00475</name>
</gene>
<dbReference type="InterPro" id="IPR036515">
    <property type="entry name" value="Transposase_17_sf"/>
</dbReference>
<feature type="domain" description="Transposase IS200-like" evidence="2">
    <location>
        <begin position="17"/>
        <end position="192"/>
    </location>
</feature>
<organism evidence="3 4">
    <name type="scientific">Ancylomarina euxinus</name>
    <dbReference type="NCBI Taxonomy" id="2283627"/>
    <lineage>
        <taxon>Bacteria</taxon>
        <taxon>Pseudomonadati</taxon>
        <taxon>Bacteroidota</taxon>
        <taxon>Bacteroidia</taxon>
        <taxon>Marinilabiliales</taxon>
        <taxon>Marinifilaceae</taxon>
        <taxon>Ancylomarina</taxon>
    </lineage>
</organism>
<dbReference type="GO" id="GO:0043565">
    <property type="term" value="F:sequence-specific DNA binding"/>
    <property type="evidence" value="ECO:0007669"/>
    <property type="project" value="TreeGrafter"/>
</dbReference>
<dbReference type="SMART" id="SM01321">
    <property type="entry name" value="Y1_Tnp"/>
    <property type="match status" value="1"/>
</dbReference>
<dbReference type="InterPro" id="IPR052715">
    <property type="entry name" value="RAYT_transposase"/>
</dbReference>
<feature type="compositionally biased region" description="Polar residues" evidence="1">
    <location>
        <begin position="117"/>
        <end position="126"/>
    </location>
</feature>
<sequence>MQEYSRRSIRLKNYDYSQEGKYFITICCQDRTCLFGKIDKGEMILNEAGKMIESEWLALKSRFPNIVLDEFVVMPNHFHGILGIVDKNAVVPTNNNVETPLAGVQNNKTGKPDIGQPQGSAPTGITPTIKTNPTVGNIIGAFKSITSVEYIKGIETKNWNQFKKRLWQRNYWEHIIRNDGAFDRISEYIQNNPRKWNEDKLN</sequence>
<evidence type="ECO:0000256" key="1">
    <source>
        <dbReference type="SAM" id="MobiDB-lite"/>
    </source>
</evidence>
<protein>
    <submittedName>
        <fullName evidence="3">Transposase</fullName>
    </submittedName>
</protein>
<dbReference type="AlphaFoldDB" id="A0A425Y800"/>
<evidence type="ECO:0000313" key="3">
    <source>
        <dbReference type="EMBL" id="RRG24527.1"/>
    </source>
</evidence>
<evidence type="ECO:0000259" key="2">
    <source>
        <dbReference type="SMART" id="SM01321"/>
    </source>
</evidence>
<dbReference type="OrthoDB" id="9794403at2"/>
<dbReference type="RefSeq" id="WP_125028838.1">
    <property type="nucleotide sequence ID" value="NZ_JAPXVP010000001.1"/>
</dbReference>